<dbReference type="Proteomes" id="UP001164539">
    <property type="component" value="Chromosome 4"/>
</dbReference>
<proteinExistence type="predicted"/>
<keyword evidence="2" id="KW-1185">Reference proteome</keyword>
<sequence>MASHQGLSLFPFLLLFFASSPAISTASQWKTPPVIFNFGDSNSDTGGLVAGLGFPVNLPNGRTFFRRSTGRLSDGRLLIDLLCQSLNTSFLRPYLDSLADSKFRNGANFAVVGSSTLPKFVPFSLNIQVMQFLRFKARTLELGTAGLGNYINDEGFRNALYMIDIGQNDLADSFLKNMTYERVIKRIPLVITEIANAVKTLYNQGGRKFWMHNTGPLGCLPQKLSLVQLLQKKDLDEHGCISSYNAAARLFNEALIHSCQEMRLEMKDATIVYVDIYSIKYDLISNAAKYGFSNPLMACCGYGGPPYNYNIRVTCGQPGYQVCSEGAKQVSWDGIHYTEAANTIIASKVLTGAYSTPRTSFDFFCRS</sequence>
<name>A0ACC1YG89_MELAZ</name>
<evidence type="ECO:0000313" key="2">
    <source>
        <dbReference type="Proteomes" id="UP001164539"/>
    </source>
</evidence>
<gene>
    <name evidence="1" type="ORF">OWV82_009338</name>
</gene>
<comment type="caution">
    <text evidence="1">The sequence shown here is derived from an EMBL/GenBank/DDBJ whole genome shotgun (WGS) entry which is preliminary data.</text>
</comment>
<accession>A0ACC1YG89</accession>
<organism evidence="1 2">
    <name type="scientific">Melia azedarach</name>
    <name type="common">Chinaberry tree</name>
    <dbReference type="NCBI Taxonomy" id="155640"/>
    <lineage>
        <taxon>Eukaryota</taxon>
        <taxon>Viridiplantae</taxon>
        <taxon>Streptophyta</taxon>
        <taxon>Embryophyta</taxon>
        <taxon>Tracheophyta</taxon>
        <taxon>Spermatophyta</taxon>
        <taxon>Magnoliopsida</taxon>
        <taxon>eudicotyledons</taxon>
        <taxon>Gunneridae</taxon>
        <taxon>Pentapetalae</taxon>
        <taxon>rosids</taxon>
        <taxon>malvids</taxon>
        <taxon>Sapindales</taxon>
        <taxon>Meliaceae</taxon>
        <taxon>Melia</taxon>
    </lineage>
</organism>
<evidence type="ECO:0000313" key="1">
    <source>
        <dbReference type="EMBL" id="KAJ4721680.1"/>
    </source>
</evidence>
<protein>
    <submittedName>
        <fullName evidence="1">GDSL esterase/lipase</fullName>
    </submittedName>
</protein>
<reference evidence="1 2" key="1">
    <citation type="journal article" date="2023" name="Science">
        <title>Complex scaffold remodeling in plant triterpene biosynthesis.</title>
        <authorList>
            <person name="De La Pena R."/>
            <person name="Hodgson H."/>
            <person name="Liu J.C."/>
            <person name="Stephenson M.J."/>
            <person name="Martin A.C."/>
            <person name="Owen C."/>
            <person name="Harkess A."/>
            <person name="Leebens-Mack J."/>
            <person name="Jimenez L.E."/>
            <person name="Osbourn A."/>
            <person name="Sattely E.S."/>
        </authorList>
    </citation>
    <scope>NUCLEOTIDE SEQUENCE [LARGE SCALE GENOMIC DNA]</scope>
    <source>
        <strain evidence="2">cv. JPN11</strain>
        <tissue evidence="1">Leaf</tissue>
    </source>
</reference>
<dbReference type="EMBL" id="CM051397">
    <property type="protein sequence ID" value="KAJ4721680.1"/>
    <property type="molecule type" value="Genomic_DNA"/>
</dbReference>